<reference evidence="2 3" key="1">
    <citation type="submission" date="2018-06" db="EMBL/GenBank/DDBJ databases">
        <authorList>
            <consortium name="Pathogen Informatics"/>
            <person name="Doyle S."/>
        </authorList>
    </citation>
    <scope>NUCLEOTIDE SEQUENCE [LARGE SCALE GENOMIC DNA]</scope>
    <source>
        <strain evidence="2 3">NCTC13184</strain>
    </source>
</reference>
<organism evidence="2 3">
    <name type="scientific">Nocardia africana</name>
    <dbReference type="NCBI Taxonomy" id="134964"/>
    <lineage>
        <taxon>Bacteria</taxon>
        <taxon>Bacillati</taxon>
        <taxon>Actinomycetota</taxon>
        <taxon>Actinomycetes</taxon>
        <taxon>Mycobacteriales</taxon>
        <taxon>Nocardiaceae</taxon>
        <taxon>Nocardia</taxon>
    </lineage>
</organism>
<dbReference type="AlphaFoldDB" id="A0A378WLU5"/>
<evidence type="ECO:0000256" key="1">
    <source>
        <dbReference type="SAM" id="MobiDB-lite"/>
    </source>
</evidence>
<protein>
    <submittedName>
        <fullName evidence="2">Uncharacterized protein</fullName>
    </submittedName>
</protein>
<feature type="compositionally biased region" description="Polar residues" evidence="1">
    <location>
        <begin position="15"/>
        <end position="29"/>
    </location>
</feature>
<dbReference type="Proteomes" id="UP000255082">
    <property type="component" value="Unassembled WGS sequence"/>
</dbReference>
<evidence type="ECO:0000313" key="2">
    <source>
        <dbReference type="EMBL" id="SUA41892.1"/>
    </source>
</evidence>
<sequence>MTEYSGNRPDKPSYTGPTTVNSWDDTSYNWGPLPPPGTPEYPEPKPQRNPLEGRYEPWTRKPLFYWPILIRGEFVGHIWASQHHNSAGLVRISSRDEFSWMDVWRERLDAACKQGLRPVDAVQRWVGAPEDPIGGYIPADAPVLDAPNLDTLYQRTNPGGPAAPGPLIQDGEFPDGTPVNRAQGWGPLVSTPAATYPSTTDSPIRYLPITKGGNLIAYLWASTTNDAAGYLPRAAAGRTAQIAAGLWKLRITEGYEQNVPPLEILDRCRAFPEDHMSGMIQPNAPDAELPTLQQLANLAQQ</sequence>
<dbReference type="EMBL" id="UGRU01000001">
    <property type="protein sequence ID" value="SUA41892.1"/>
    <property type="molecule type" value="Genomic_DNA"/>
</dbReference>
<evidence type="ECO:0000313" key="3">
    <source>
        <dbReference type="Proteomes" id="UP000255082"/>
    </source>
</evidence>
<feature type="region of interest" description="Disordered" evidence="1">
    <location>
        <begin position="1"/>
        <end position="48"/>
    </location>
</feature>
<feature type="compositionally biased region" description="Pro residues" evidence="1">
    <location>
        <begin position="32"/>
        <end position="41"/>
    </location>
</feature>
<gene>
    <name evidence="2" type="ORF">NCTC13184_01238</name>
</gene>
<accession>A0A378WLU5</accession>
<name>A0A378WLU5_9NOCA</name>
<proteinExistence type="predicted"/>